<organism evidence="1 2">
    <name type="scientific">Candidatus Gottesmanbacteria bacterium GW2011_GWA1_44_24b</name>
    <dbReference type="NCBI Taxonomy" id="1618437"/>
    <lineage>
        <taxon>Bacteria</taxon>
        <taxon>Candidatus Gottesmaniibacteriota</taxon>
    </lineage>
</organism>
<evidence type="ECO:0000313" key="2">
    <source>
        <dbReference type="Proteomes" id="UP000034521"/>
    </source>
</evidence>
<proteinExistence type="predicted"/>
<protein>
    <submittedName>
        <fullName evidence="1">Uncharacterized protein</fullName>
    </submittedName>
</protein>
<evidence type="ECO:0000313" key="1">
    <source>
        <dbReference type="EMBL" id="KKT60654.1"/>
    </source>
</evidence>
<reference evidence="1 2" key="1">
    <citation type="journal article" date="2015" name="Nature">
        <title>rRNA introns, odd ribosomes, and small enigmatic genomes across a large radiation of phyla.</title>
        <authorList>
            <person name="Brown C.T."/>
            <person name="Hug L.A."/>
            <person name="Thomas B.C."/>
            <person name="Sharon I."/>
            <person name="Castelle C.J."/>
            <person name="Singh A."/>
            <person name="Wilkins M.J."/>
            <person name="Williams K.H."/>
            <person name="Banfield J.F."/>
        </authorList>
    </citation>
    <scope>NUCLEOTIDE SEQUENCE [LARGE SCALE GENOMIC DNA]</scope>
</reference>
<sequence>MTYVLHEKRCLPADNAPRDVYACPPLAEIVLTCLPVGRKATRQIKVGGIMKI</sequence>
<accession>A0A0G1LL81</accession>
<dbReference type="Proteomes" id="UP000034521">
    <property type="component" value="Unassembled WGS sequence"/>
</dbReference>
<gene>
    <name evidence="1" type="ORF">UW52_C0020G0012</name>
</gene>
<comment type="caution">
    <text evidence="1">The sequence shown here is derived from an EMBL/GenBank/DDBJ whole genome shotgun (WGS) entry which is preliminary data.</text>
</comment>
<dbReference type="EMBL" id="LCIQ01000020">
    <property type="protein sequence ID" value="KKT60654.1"/>
    <property type="molecule type" value="Genomic_DNA"/>
</dbReference>
<dbReference type="AlphaFoldDB" id="A0A0G1LL81"/>
<name>A0A0G1LL81_9BACT</name>